<feature type="domain" description="SGNH hydrolase-type esterase" evidence="1">
    <location>
        <begin position="66"/>
        <end position="268"/>
    </location>
</feature>
<dbReference type="Pfam" id="PF13472">
    <property type="entry name" value="Lipase_GDSL_2"/>
    <property type="match status" value="1"/>
</dbReference>
<organism evidence="2 3">
    <name type="scientific">Ruminococcus turbiniformis</name>
    <dbReference type="NCBI Taxonomy" id="2881258"/>
    <lineage>
        <taxon>Bacteria</taxon>
        <taxon>Bacillati</taxon>
        <taxon>Bacillota</taxon>
        <taxon>Clostridia</taxon>
        <taxon>Eubacteriales</taxon>
        <taxon>Oscillospiraceae</taxon>
        <taxon>Ruminococcus</taxon>
    </lineage>
</organism>
<reference evidence="2 3" key="1">
    <citation type="submission" date="2021-10" db="EMBL/GenBank/DDBJ databases">
        <title>Anaerobic single-cell dispensing facilitates the cultivation of human gut bacteria.</title>
        <authorList>
            <person name="Afrizal A."/>
        </authorList>
    </citation>
    <scope>NUCLEOTIDE SEQUENCE [LARGE SCALE GENOMIC DNA]</scope>
    <source>
        <strain evidence="2 3">CLA-AA-H200</strain>
    </source>
</reference>
<evidence type="ECO:0000313" key="2">
    <source>
        <dbReference type="EMBL" id="MCC2253270.1"/>
    </source>
</evidence>
<dbReference type="InterPro" id="IPR013830">
    <property type="entry name" value="SGNH_hydro"/>
</dbReference>
<dbReference type="RefSeq" id="WP_227706435.1">
    <property type="nucleotide sequence ID" value="NZ_JAJEQX010000003.1"/>
</dbReference>
<keyword evidence="3" id="KW-1185">Reference proteome</keyword>
<proteinExistence type="predicted"/>
<sequence length="279" mass="32001">MKTQIESRSENFEAMMQIAEQCFGQPVRRPGKFVECMKKNRGQIVQYDYYETPEDGMPRRNPLIVALGDSVTAGHFEFNGSKNELFEKHRKGLLGEFDAVEVTDVRECYLEKFREMLIEKYEMTSVSVVNAGISGDTLIGMKRRLHRDVICHQPDLVIINGALNWPPECGGTEVYENVLREIVRKIKLETEADIILMTPNDEVQMQNAVNVVSSLESRALTIRKIADEEKVCLADVYRVWKIYEKRGYPAEDMLANGLNHPTKQGHEICAEILMQLLRE</sequence>
<dbReference type="Gene3D" id="3.40.50.1110">
    <property type="entry name" value="SGNH hydrolase"/>
    <property type="match status" value="1"/>
</dbReference>
<comment type="caution">
    <text evidence="2">The sequence shown here is derived from an EMBL/GenBank/DDBJ whole genome shotgun (WGS) entry which is preliminary data.</text>
</comment>
<dbReference type="Proteomes" id="UP001198151">
    <property type="component" value="Unassembled WGS sequence"/>
</dbReference>
<name>A0ABS8FTC5_9FIRM</name>
<dbReference type="PANTHER" id="PTHR30383:SF5">
    <property type="entry name" value="SGNH HYDROLASE-TYPE ESTERASE DOMAIN-CONTAINING PROTEIN"/>
    <property type="match status" value="1"/>
</dbReference>
<dbReference type="PANTHER" id="PTHR30383">
    <property type="entry name" value="THIOESTERASE 1/PROTEASE 1/LYSOPHOSPHOLIPASE L1"/>
    <property type="match status" value="1"/>
</dbReference>
<evidence type="ECO:0000313" key="3">
    <source>
        <dbReference type="Proteomes" id="UP001198151"/>
    </source>
</evidence>
<evidence type="ECO:0000259" key="1">
    <source>
        <dbReference type="Pfam" id="PF13472"/>
    </source>
</evidence>
<dbReference type="EMBL" id="JAJEQX010000003">
    <property type="protein sequence ID" value="MCC2253270.1"/>
    <property type="molecule type" value="Genomic_DNA"/>
</dbReference>
<gene>
    <name evidence="2" type="ORF">LKD70_02245</name>
</gene>
<dbReference type="InterPro" id="IPR036514">
    <property type="entry name" value="SGNH_hydro_sf"/>
</dbReference>
<dbReference type="InterPro" id="IPR051532">
    <property type="entry name" value="Ester_Hydrolysis_Enzymes"/>
</dbReference>
<protein>
    <submittedName>
        <fullName evidence="2">GDSL-type esterase/lipase family protein</fullName>
    </submittedName>
</protein>
<dbReference type="SUPFAM" id="SSF52266">
    <property type="entry name" value="SGNH hydrolase"/>
    <property type="match status" value="1"/>
</dbReference>
<accession>A0ABS8FTC5</accession>